<dbReference type="OrthoDB" id="199913at2759"/>
<dbReference type="InterPro" id="IPR033906">
    <property type="entry name" value="Lipase_N"/>
</dbReference>
<accession>A0A9N9XTS7</accession>
<evidence type="ECO:0000256" key="1">
    <source>
        <dbReference type="ARBA" id="ARBA00004613"/>
    </source>
</evidence>
<feature type="domain" description="Lipase" evidence="5">
    <location>
        <begin position="33"/>
        <end position="294"/>
    </location>
</feature>
<organism evidence="6 7">
    <name type="scientific">Phyllotreta striolata</name>
    <name type="common">Striped flea beetle</name>
    <name type="synonym">Crioceris striolata</name>
    <dbReference type="NCBI Taxonomy" id="444603"/>
    <lineage>
        <taxon>Eukaryota</taxon>
        <taxon>Metazoa</taxon>
        <taxon>Ecdysozoa</taxon>
        <taxon>Arthropoda</taxon>
        <taxon>Hexapoda</taxon>
        <taxon>Insecta</taxon>
        <taxon>Pterygota</taxon>
        <taxon>Neoptera</taxon>
        <taxon>Endopterygota</taxon>
        <taxon>Coleoptera</taxon>
        <taxon>Polyphaga</taxon>
        <taxon>Cucujiformia</taxon>
        <taxon>Chrysomeloidea</taxon>
        <taxon>Chrysomelidae</taxon>
        <taxon>Galerucinae</taxon>
        <taxon>Alticini</taxon>
        <taxon>Phyllotreta</taxon>
    </lineage>
</organism>
<dbReference type="GO" id="GO:0016298">
    <property type="term" value="F:lipase activity"/>
    <property type="evidence" value="ECO:0007669"/>
    <property type="project" value="InterPro"/>
</dbReference>
<dbReference type="Proteomes" id="UP001153712">
    <property type="component" value="Chromosome 9"/>
</dbReference>
<dbReference type="InterPro" id="IPR029058">
    <property type="entry name" value="AB_hydrolase_fold"/>
</dbReference>
<evidence type="ECO:0000256" key="4">
    <source>
        <dbReference type="RuleBase" id="RU004262"/>
    </source>
</evidence>
<keyword evidence="7" id="KW-1185">Reference proteome</keyword>
<sequence>MVGNEVQEINRNRVRGVLSLGNCRIVYNPVCPDPDVTFFLFTKHQPKYPVPIRVGTNWKETNFNQTRFDPRKPTKIIIHGYNSDMNISALVEVRNEYLKTKDYNIFVVDWSPLNQSPCYLGALLNLPHVGACCAQLIQRLLDVQNFDIHVIGFSLGAQITNHISVALRPYRLPRITGLDPALPGFVTLHLDGKLDKSDAQFVDVYHTNAFFQGKVEESGHVDFYINGGIVQPGCWAQTRFFACNHHRAPLYFAETINTEKHFYAWPCPTYFDYLLGRCPPGEPQIIMGEYVRRAAQGVYLVITESVSPFAVGKYEGPSVEIFKSTEQYRRKVLDMYRKRMVGFVDEYDLFEQLVDDRMDVKSYDELVEVVLSSENVDLLSVL</sequence>
<gene>
    <name evidence="6" type="ORF">PHYEVI_LOCUS11130</name>
</gene>
<dbReference type="SUPFAM" id="SSF53474">
    <property type="entry name" value="alpha/beta-Hydrolases"/>
    <property type="match status" value="1"/>
</dbReference>
<dbReference type="Pfam" id="PF00151">
    <property type="entry name" value="Lipase"/>
    <property type="match status" value="1"/>
</dbReference>
<dbReference type="Gene3D" id="3.40.50.1820">
    <property type="entry name" value="alpha/beta hydrolase"/>
    <property type="match status" value="1"/>
</dbReference>
<protein>
    <recommendedName>
        <fullName evidence="5">Lipase domain-containing protein</fullName>
    </recommendedName>
</protein>
<proteinExistence type="inferred from homology"/>
<dbReference type="InterPro" id="IPR000734">
    <property type="entry name" value="TAG_lipase"/>
</dbReference>
<evidence type="ECO:0000259" key="5">
    <source>
        <dbReference type="Pfam" id="PF00151"/>
    </source>
</evidence>
<dbReference type="EMBL" id="OU900102">
    <property type="protein sequence ID" value="CAG9864880.1"/>
    <property type="molecule type" value="Genomic_DNA"/>
</dbReference>
<evidence type="ECO:0000256" key="2">
    <source>
        <dbReference type="ARBA" id="ARBA00010701"/>
    </source>
</evidence>
<reference evidence="6" key="1">
    <citation type="submission" date="2022-01" db="EMBL/GenBank/DDBJ databases">
        <authorList>
            <person name="King R."/>
        </authorList>
    </citation>
    <scope>NUCLEOTIDE SEQUENCE</scope>
</reference>
<name>A0A9N9XTS7_PHYSR</name>
<dbReference type="GO" id="GO:0017171">
    <property type="term" value="F:serine hydrolase activity"/>
    <property type="evidence" value="ECO:0007669"/>
    <property type="project" value="TreeGrafter"/>
</dbReference>
<dbReference type="AlphaFoldDB" id="A0A9N9XTS7"/>
<dbReference type="InterPro" id="IPR013818">
    <property type="entry name" value="Lipase"/>
</dbReference>
<dbReference type="PANTHER" id="PTHR11610:SF151">
    <property type="entry name" value="PHOSPHOLIPASE A1 MEMBER A-LIKE PROTEIN"/>
    <property type="match status" value="1"/>
</dbReference>
<evidence type="ECO:0000313" key="7">
    <source>
        <dbReference type="Proteomes" id="UP001153712"/>
    </source>
</evidence>
<keyword evidence="3" id="KW-0964">Secreted</keyword>
<dbReference type="FunFam" id="3.40.50.1820:FF:000076">
    <property type="entry name" value="phospholipase A1"/>
    <property type="match status" value="1"/>
</dbReference>
<dbReference type="GO" id="GO:0016042">
    <property type="term" value="P:lipid catabolic process"/>
    <property type="evidence" value="ECO:0007669"/>
    <property type="project" value="TreeGrafter"/>
</dbReference>
<dbReference type="GO" id="GO:0005615">
    <property type="term" value="C:extracellular space"/>
    <property type="evidence" value="ECO:0007669"/>
    <property type="project" value="TreeGrafter"/>
</dbReference>
<dbReference type="CDD" id="cd00707">
    <property type="entry name" value="Pancreat_lipase_like"/>
    <property type="match status" value="1"/>
</dbReference>
<dbReference type="PANTHER" id="PTHR11610">
    <property type="entry name" value="LIPASE"/>
    <property type="match status" value="1"/>
</dbReference>
<comment type="similarity">
    <text evidence="2 4">Belongs to the AB hydrolase superfamily. Lipase family.</text>
</comment>
<evidence type="ECO:0000256" key="3">
    <source>
        <dbReference type="ARBA" id="ARBA00022525"/>
    </source>
</evidence>
<evidence type="ECO:0000313" key="6">
    <source>
        <dbReference type="EMBL" id="CAG9864880.1"/>
    </source>
</evidence>
<comment type="subcellular location">
    <subcellularLocation>
        <location evidence="1">Secreted</location>
    </subcellularLocation>
</comment>